<dbReference type="Gene3D" id="1.10.260.40">
    <property type="entry name" value="lambda repressor-like DNA-binding domains"/>
    <property type="match status" value="1"/>
</dbReference>
<keyword evidence="1" id="KW-0238">DNA-binding</keyword>
<gene>
    <name evidence="3" type="primary">higA</name>
    <name evidence="3" type="ORF">CH357_18845</name>
</gene>
<reference evidence="3 4" key="1">
    <citation type="submission" date="2017-07" db="EMBL/GenBank/DDBJ databases">
        <title>Leptospira spp. isolated from tropical soils.</title>
        <authorList>
            <person name="Thibeaux R."/>
            <person name="Iraola G."/>
            <person name="Ferres I."/>
            <person name="Bierque E."/>
            <person name="Girault D."/>
            <person name="Soupe-Gilbert M.-E."/>
            <person name="Picardeau M."/>
            <person name="Goarant C."/>
        </authorList>
    </citation>
    <scope>NUCLEOTIDE SEQUENCE [LARGE SCALE GENOMIC DNA]</scope>
    <source>
        <strain evidence="3 4">MCA1-C-A1</strain>
    </source>
</reference>
<dbReference type="NCBIfam" id="TIGR02607">
    <property type="entry name" value="antidote_HigA"/>
    <property type="match status" value="1"/>
</dbReference>
<evidence type="ECO:0000313" key="3">
    <source>
        <dbReference type="EMBL" id="PJZ23889.1"/>
    </source>
</evidence>
<evidence type="ECO:0000259" key="2">
    <source>
        <dbReference type="PROSITE" id="PS50943"/>
    </source>
</evidence>
<protein>
    <submittedName>
        <fullName evidence="3">Addiction module antidote protein, HigA family</fullName>
    </submittedName>
</protein>
<proteinExistence type="predicted"/>
<dbReference type="AlphaFoldDB" id="A0A2M9X8F8"/>
<comment type="caution">
    <text evidence="3">The sequence shown here is derived from an EMBL/GenBank/DDBJ whole genome shotgun (WGS) entry which is preliminary data.</text>
</comment>
<dbReference type="InterPro" id="IPR010982">
    <property type="entry name" value="Lambda_DNA-bd_dom_sf"/>
</dbReference>
<dbReference type="PANTHER" id="PTHR36924">
    <property type="entry name" value="ANTITOXIN HIGA-1"/>
    <property type="match status" value="1"/>
</dbReference>
<dbReference type="EMBL" id="NPDN01000021">
    <property type="protein sequence ID" value="PJZ23889.1"/>
    <property type="molecule type" value="Genomic_DNA"/>
</dbReference>
<dbReference type="SUPFAM" id="SSF47413">
    <property type="entry name" value="lambda repressor-like DNA-binding domains"/>
    <property type="match status" value="1"/>
</dbReference>
<organism evidence="3 4">
    <name type="scientific">Leptospira hartskeerlii</name>
    <dbReference type="NCBI Taxonomy" id="2023177"/>
    <lineage>
        <taxon>Bacteria</taxon>
        <taxon>Pseudomonadati</taxon>
        <taxon>Spirochaetota</taxon>
        <taxon>Spirochaetia</taxon>
        <taxon>Leptospirales</taxon>
        <taxon>Leptospiraceae</taxon>
        <taxon>Leptospira</taxon>
    </lineage>
</organism>
<dbReference type="RefSeq" id="WP_100708317.1">
    <property type="nucleotide sequence ID" value="NZ_NPDL01000006.1"/>
</dbReference>
<dbReference type="PANTHER" id="PTHR36924:SF1">
    <property type="entry name" value="ANTITOXIN HIGA-1"/>
    <property type="match status" value="1"/>
</dbReference>
<evidence type="ECO:0000256" key="1">
    <source>
        <dbReference type="ARBA" id="ARBA00023125"/>
    </source>
</evidence>
<dbReference type="InterPro" id="IPR001387">
    <property type="entry name" value="Cro/C1-type_HTH"/>
</dbReference>
<feature type="domain" description="HTH cro/C1-type" evidence="2">
    <location>
        <begin position="30"/>
        <end position="70"/>
    </location>
</feature>
<evidence type="ECO:0000313" key="4">
    <source>
        <dbReference type="Proteomes" id="UP000232196"/>
    </source>
</evidence>
<dbReference type="CDD" id="cd00093">
    <property type="entry name" value="HTH_XRE"/>
    <property type="match status" value="1"/>
</dbReference>
<dbReference type="Proteomes" id="UP000232196">
    <property type="component" value="Unassembled WGS sequence"/>
</dbReference>
<dbReference type="GO" id="GO:0003677">
    <property type="term" value="F:DNA binding"/>
    <property type="evidence" value="ECO:0007669"/>
    <property type="project" value="UniProtKB-KW"/>
</dbReference>
<accession>A0A2M9X8F8</accession>
<dbReference type="Pfam" id="PF01381">
    <property type="entry name" value="HTH_3"/>
    <property type="match status" value="1"/>
</dbReference>
<dbReference type="SMART" id="SM00530">
    <property type="entry name" value="HTH_XRE"/>
    <property type="match status" value="1"/>
</dbReference>
<dbReference type="OrthoDB" id="9798100at2"/>
<dbReference type="PROSITE" id="PS50943">
    <property type="entry name" value="HTH_CROC1"/>
    <property type="match status" value="1"/>
</dbReference>
<name>A0A2M9X8F8_9LEPT</name>
<sequence>MKTKRIPTPTVSQILREEFLDPLEVTPYRLAKELHVSTSTVLEILHDKRKITVDMSLRLAKFFGMSDKFWINLQNDLEIRKQKEKLKLKLDNIQTLQRTG</sequence>
<keyword evidence="4" id="KW-1185">Reference proteome</keyword>
<dbReference type="InterPro" id="IPR013430">
    <property type="entry name" value="Toxin_antidote_HigA"/>
</dbReference>